<dbReference type="Proteomes" id="UP001266305">
    <property type="component" value="Unassembled WGS sequence"/>
</dbReference>
<proteinExistence type="predicted"/>
<keyword evidence="1" id="KW-0732">Signal</keyword>
<sequence>MVVAFSCALEVMRLVLLADSYDKVVAYGSGCGCWKLLSSPRAYYTGIVVLRRWDYFPRTSGTTLALDLSLQGIRFQASLPIFQASGVLIPQLSHPLCTLVFGHFSPPIDSWFPVSCPNGLCRTVSPPSLFDS</sequence>
<organism evidence="2 3">
    <name type="scientific">Saguinus oedipus</name>
    <name type="common">Cotton-top tamarin</name>
    <name type="synonym">Oedipomidas oedipus</name>
    <dbReference type="NCBI Taxonomy" id="9490"/>
    <lineage>
        <taxon>Eukaryota</taxon>
        <taxon>Metazoa</taxon>
        <taxon>Chordata</taxon>
        <taxon>Craniata</taxon>
        <taxon>Vertebrata</taxon>
        <taxon>Euteleostomi</taxon>
        <taxon>Mammalia</taxon>
        <taxon>Eutheria</taxon>
        <taxon>Euarchontoglires</taxon>
        <taxon>Primates</taxon>
        <taxon>Haplorrhini</taxon>
        <taxon>Platyrrhini</taxon>
        <taxon>Cebidae</taxon>
        <taxon>Callitrichinae</taxon>
        <taxon>Saguinus</taxon>
    </lineage>
</organism>
<evidence type="ECO:0000256" key="1">
    <source>
        <dbReference type="SAM" id="SignalP"/>
    </source>
</evidence>
<feature type="chain" id="PRO_5045639059" evidence="1">
    <location>
        <begin position="27"/>
        <end position="132"/>
    </location>
</feature>
<name>A0ABQ9U7D2_SAGOE</name>
<keyword evidence="3" id="KW-1185">Reference proteome</keyword>
<dbReference type="EMBL" id="JASSZA010000015">
    <property type="protein sequence ID" value="KAK2092974.1"/>
    <property type="molecule type" value="Genomic_DNA"/>
</dbReference>
<evidence type="ECO:0000313" key="2">
    <source>
        <dbReference type="EMBL" id="KAK2092974.1"/>
    </source>
</evidence>
<gene>
    <name evidence="2" type="ORF">P7K49_029503</name>
</gene>
<evidence type="ECO:0000313" key="3">
    <source>
        <dbReference type="Proteomes" id="UP001266305"/>
    </source>
</evidence>
<protein>
    <submittedName>
        <fullName evidence="2">Uncharacterized protein</fullName>
    </submittedName>
</protein>
<accession>A0ABQ9U7D2</accession>
<comment type="caution">
    <text evidence="2">The sequence shown here is derived from an EMBL/GenBank/DDBJ whole genome shotgun (WGS) entry which is preliminary data.</text>
</comment>
<feature type="signal peptide" evidence="1">
    <location>
        <begin position="1"/>
        <end position="26"/>
    </location>
</feature>
<reference evidence="2 3" key="1">
    <citation type="submission" date="2023-05" db="EMBL/GenBank/DDBJ databases">
        <title>B98-5 Cell Line De Novo Hybrid Assembly: An Optical Mapping Approach.</title>
        <authorList>
            <person name="Kananen K."/>
            <person name="Auerbach J.A."/>
            <person name="Kautto E."/>
            <person name="Blachly J.S."/>
        </authorList>
    </citation>
    <scope>NUCLEOTIDE SEQUENCE [LARGE SCALE GENOMIC DNA]</scope>
    <source>
        <strain evidence="2">B95-8</strain>
        <tissue evidence="2">Cell line</tissue>
    </source>
</reference>